<protein>
    <submittedName>
        <fullName evidence="1">Uncharacterized protein</fullName>
    </submittedName>
</protein>
<evidence type="ECO:0000313" key="1">
    <source>
        <dbReference type="EMBL" id="QDT97963.1"/>
    </source>
</evidence>
<gene>
    <name evidence="1" type="ORF">V144x_34460</name>
</gene>
<dbReference type="KEGG" id="gaw:V144x_34460"/>
<evidence type="ECO:0000313" key="2">
    <source>
        <dbReference type="Proteomes" id="UP000318704"/>
    </source>
</evidence>
<reference evidence="1 2" key="1">
    <citation type="submission" date="2019-03" db="EMBL/GenBank/DDBJ databases">
        <title>Deep-cultivation of Planctomycetes and their phenomic and genomic characterization uncovers novel biology.</title>
        <authorList>
            <person name="Wiegand S."/>
            <person name="Jogler M."/>
            <person name="Boedeker C."/>
            <person name="Pinto D."/>
            <person name="Vollmers J."/>
            <person name="Rivas-Marin E."/>
            <person name="Kohn T."/>
            <person name="Peeters S.H."/>
            <person name="Heuer A."/>
            <person name="Rast P."/>
            <person name="Oberbeckmann S."/>
            <person name="Bunk B."/>
            <person name="Jeske O."/>
            <person name="Meyerdierks A."/>
            <person name="Storesund J.E."/>
            <person name="Kallscheuer N."/>
            <person name="Luecker S."/>
            <person name="Lage O.M."/>
            <person name="Pohl T."/>
            <person name="Merkel B.J."/>
            <person name="Hornburger P."/>
            <person name="Mueller R.-W."/>
            <person name="Bruemmer F."/>
            <person name="Labrenz M."/>
            <person name="Spormann A.M."/>
            <person name="Op den Camp H."/>
            <person name="Overmann J."/>
            <person name="Amann R."/>
            <person name="Jetten M.S.M."/>
            <person name="Mascher T."/>
            <person name="Medema M.H."/>
            <person name="Devos D.P."/>
            <person name="Kaster A.-K."/>
            <person name="Ovreas L."/>
            <person name="Rohde M."/>
            <person name="Galperin M.Y."/>
            <person name="Jogler C."/>
        </authorList>
    </citation>
    <scope>NUCLEOTIDE SEQUENCE [LARGE SCALE GENOMIC DNA]</scope>
    <source>
        <strain evidence="1 2">V144</strain>
    </source>
</reference>
<name>A0A517VY82_9PLAN</name>
<dbReference type="AlphaFoldDB" id="A0A517VY82"/>
<proteinExistence type="predicted"/>
<accession>A0A517VY82</accession>
<dbReference type="EMBL" id="CP037920">
    <property type="protein sequence ID" value="QDT97963.1"/>
    <property type="molecule type" value="Genomic_DNA"/>
</dbReference>
<organism evidence="1 2">
    <name type="scientific">Gimesia aquarii</name>
    <dbReference type="NCBI Taxonomy" id="2527964"/>
    <lineage>
        <taxon>Bacteria</taxon>
        <taxon>Pseudomonadati</taxon>
        <taxon>Planctomycetota</taxon>
        <taxon>Planctomycetia</taxon>
        <taxon>Planctomycetales</taxon>
        <taxon>Planctomycetaceae</taxon>
        <taxon>Gimesia</taxon>
    </lineage>
</organism>
<sequence>MATQLKLRNLRRARGKDFWVVHKSIRVILITTKSVRQLKIWKESYDLVVIDSQYSAAIKRYHSCLISI</sequence>
<dbReference type="Proteomes" id="UP000318704">
    <property type="component" value="Chromosome"/>
</dbReference>